<dbReference type="AlphaFoldDB" id="A0ABD1F411"/>
<dbReference type="EMBL" id="JBDJPC010000003">
    <property type="protein sequence ID" value="KAL1509991.1"/>
    <property type="molecule type" value="Genomic_DNA"/>
</dbReference>
<feature type="compositionally biased region" description="Low complexity" evidence="1">
    <location>
        <begin position="98"/>
        <end position="122"/>
    </location>
</feature>
<sequence length="168" mass="18354">MRRKRSRNSNSVVEELRKLKQKMCKQPKRQKRLSSDSSLSVSSVASSDHFDSLRAVSPLPHSSRGQWFPSDSEVLSPAGETSHKGDPTGMDPGPSAQPPLAQDLLALLGPPVPSGPSEGPELQSDLAGRWRVILTMGMELEERNNLISEYSVPGNCEFLNPPRLNAIV</sequence>
<evidence type="ECO:0000256" key="1">
    <source>
        <dbReference type="SAM" id="MobiDB-lite"/>
    </source>
</evidence>
<evidence type="ECO:0000313" key="2">
    <source>
        <dbReference type="EMBL" id="KAL1509991.1"/>
    </source>
</evidence>
<evidence type="ECO:0000313" key="3">
    <source>
        <dbReference type="Proteomes" id="UP001566132"/>
    </source>
</evidence>
<dbReference type="Proteomes" id="UP001566132">
    <property type="component" value="Unassembled WGS sequence"/>
</dbReference>
<gene>
    <name evidence="2" type="ORF">ABEB36_004651</name>
</gene>
<organism evidence="2 3">
    <name type="scientific">Hypothenemus hampei</name>
    <name type="common">Coffee berry borer</name>
    <dbReference type="NCBI Taxonomy" id="57062"/>
    <lineage>
        <taxon>Eukaryota</taxon>
        <taxon>Metazoa</taxon>
        <taxon>Ecdysozoa</taxon>
        <taxon>Arthropoda</taxon>
        <taxon>Hexapoda</taxon>
        <taxon>Insecta</taxon>
        <taxon>Pterygota</taxon>
        <taxon>Neoptera</taxon>
        <taxon>Endopterygota</taxon>
        <taxon>Coleoptera</taxon>
        <taxon>Polyphaga</taxon>
        <taxon>Cucujiformia</taxon>
        <taxon>Curculionidae</taxon>
        <taxon>Scolytinae</taxon>
        <taxon>Hypothenemus</taxon>
    </lineage>
</organism>
<feature type="compositionally biased region" description="Low complexity" evidence="1">
    <location>
        <begin position="35"/>
        <end position="47"/>
    </location>
</feature>
<protein>
    <submittedName>
        <fullName evidence="2">Uncharacterized protein</fullName>
    </submittedName>
</protein>
<proteinExistence type="predicted"/>
<feature type="region of interest" description="Disordered" evidence="1">
    <location>
        <begin position="1"/>
        <end position="123"/>
    </location>
</feature>
<keyword evidence="3" id="KW-1185">Reference proteome</keyword>
<comment type="caution">
    <text evidence="2">The sequence shown here is derived from an EMBL/GenBank/DDBJ whole genome shotgun (WGS) entry which is preliminary data.</text>
</comment>
<accession>A0ABD1F411</accession>
<feature type="compositionally biased region" description="Basic residues" evidence="1">
    <location>
        <begin position="19"/>
        <end position="32"/>
    </location>
</feature>
<reference evidence="2 3" key="1">
    <citation type="submission" date="2024-05" db="EMBL/GenBank/DDBJ databases">
        <title>Genetic variation in Jamaican populations of the coffee berry borer (Hypothenemus hampei).</title>
        <authorList>
            <person name="Errbii M."/>
            <person name="Myrie A."/>
        </authorList>
    </citation>
    <scope>NUCLEOTIDE SEQUENCE [LARGE SCALE GENOMIC DNA]</scope>
    <source>
        <strain evidence="2">JA-Hopewell-2020-01-JO</strain>
        <tissue evidence="2">Whole body</tissue>
    </source>
</reference>
<name>A0ABD1F411_HYPHA</name>